<dbReference type="EMBL" id="LCPF01000001">
    <property type="protein sequence ID" value="KKU91586.1"/>
    <property type="molecule type" value="Genomic_DNA"/>
</dbReference>
<dbReference type="GO" id="GO:0008270">
    <property type="term" value="F:zinc ion binding"/>
    <property type="evidence" value="ECO:0007669"/>
    <property type="project" value="UniProtKB-KW"/>
</dbReference>
<dbReference type="PANTHER" id="PTHR33823">
    <property type="entry name" value="RNA POLYMERASE-BINDING TRANSCRIPTION FACTOR DKSA-RELATED"/>
    <property type="match status" value="1"/>
</dbReference>
<dbReference type="AlphaFoldDB" id="A0A0G1UBR5"/>
<evidence type="ECO:0000256" key="1">
    <source>
        <dbReference type="ARBA" id="ARBA00022723"/>
    </source>
</evidence>
<feature type="domain" description="Zinc finger DksA/TraR C4-type" evidence="5">
    <location>
        <begin position="77"/>
        <end position="110"/>
    </location>
</feature>
<evidence type="ECO:0000256" key="2">
    <source>
        <dbReference type="ARBA" id="ARBA00022771"/>
    </source>
</evidence>
<evidence type="ECO:0000256" key="4">
    <source>
        <dbReference type="PROSITE-ProRule" id="PRU00510"/>
    </source>
</evidence>
<dbReference type="PROSITE" id="PS51128">
    <property type="entry name" value="ZF_DKSA_2"/>
    <property type="match status" value="1"/>
</dbReference>
<dbReference type="InterPro" id="IPR000962">
    <property type="entry name" value="Znf_DskA_TraR"/>
</dbReference>
<name>A0A0G1UBR5_9BACT</name>
<dbReference type="InterPro" id="IPR037187">
    <property type="entry name" value="DnaK_N"/>
</dbReference>
<feature type="zinc finger region" description="dksA C4-type" evidence="4">
    <location>
        <begin position="82"/>
        <end position="106"/>
    </location>
</feature>
<protein>
    <recommendedName>
        <fullName evidence="5">Zinc finger DksA/TraR C4-type domain-containing protein</fullName>
    </recommendedName>
</protein>
<keyword evidence="3" id="KW-0862">Zinc</keyword>
<gene>
    <name evidence="6" type="ORF">UY23_C0001G0192</name>
</gene>
<dbReference type="Pfam" id="PF01258">
    <property type="entry name" value="zf-dskA_traR"/>
    <property type="match status" value="1"/>
</dbReference>
<dbReference type="Proteomes" id="UP000034956">
    <property type="component" value="Unassembled WGS sequence"/>
</dbReference>
<organism evidence="6 7">
    <name type="scientific">Candidatus Jorgensenbacteria bacterium GW2011_GWA1_48_11</name>
    <dbReference type="NCBI Taxonomy" id="1618660"/>
    <lineage>
        <taxon>Bacteria</taxon>
        <taxon>Candidatus Joergenseniibacteriota</taxon>
    </lineage>
</organism>
<sequence length="111" mass="12493">MTEHELESFEKQLRTTLKATEATLKHLADDLNFGDDVDHGDEKADEAEEFANQVGVQQVLREKIESIEAALEKIRRGKYGVCESCGQPIDSQILHAVPESHLCRRCKQKAS</sequence>
<keyword evidence="1" id="KW-0479">Metal-binding</keyword>
<evidence type="ECO:0000313" key="6">
    <source>
        <dbReference type="EMBL" id="KKU91586.1"/>
    </source>
</evidence>
<keyword evidence="2" id="KW-0863">Zinc-finger</keyword>
<accession>A0A0G1UBR5</accession>
<comment type="caution">
    <text evidence="6">The sequence shown here is derived from an EMBL/GenBank/DDBJ whole genome shotgun (WGS) entry which is preliminary data.</text>
</comment>
<reference evidence="6 7" key="1">
    <citation type="journal article" date="2015" name="Nature">
        <title>rRNA introns, odd ribosomes, and small enigmatic genomes across a large radiation of phyla.</title>
        <authorList>
            <person name="Brown C.T."/>
            <person name="Hug L.A."/>
            <person name="Thomas B.C."/>
            <person name="Sharon I."/>
            <person name="Castelle C.J."/>
            <person name="Singh A."/>
            <person name="Wilkins M.J."/>
            <person name="Williams K.H."/>
            <person name="Banfield J.F."/>
        </authorList>
    </citation>
    <scope>NUCLEOTIDE SEQUENCE [LARGE SCALE GENOMIC DNA]</scope>
</reference>
<dbReference type="Gene3D" id="1.20.120.910">
    <property type="entry name" value="DksA, coiled-coil domain"/>
    <property type="match status" value="1"/>
</dbReference>
<evidence type="ECO:0000256" key="3">
    <source>
        <dbReference type="ARBA" id="ARBA00022833"/>
    </source>
</evidence>
<dbReference type="SUPFAM" id="SSF57716">
    <property type="entry name" value="Glucocorticoid receptor-like (DNA-binding domain)"/>
    <property type="match status" value="1"/>
</dbReference>
<evidence type="ECO:0000313" key="7">
    <source>
        <dbReference type="Proteomes" id="UP000034956"/>
    </source>
</evidence>
<evidence type="ECO:0000259" key="5">
    <source>
        <dbReference type="Pfam" id="PF01258"/>
    </source>
</evidence>
<proteinExistence type="predicted"/>
<dbReference type="PANTHER" id="PTHR33823:SF4">
    <property type="entry name" value="GENERAL STRESS PROTEIN 16O"/>
    <property type="match status" value="1"/>
</dbReference>
<dbReference type="SUPFAM" id="SSF109635">
    <property type="entry name" value="DnaK suppressor protein DksA, alpha-hairpin domain"/>
    <property type="match status" value="1"/>
</dbReference>